<proteinExistence type="predicted"/>
<protein>
    <submittedName>
        <fullName evidence="3">MAP7 domain-containing protein 1-like</fullName>
    </submittedName>
</protein>
<keyword evidence="2" id="KW-1185">Reference proteome</keyword>
<dbReference type="KEGG" id="bfo:118415575"/>
<feature type="compositionally biased region" description="Basic and acidic residues" evidence="1">
    <location>
        <begin position="218"/>
        <end position="231"/>
    </location>
</feature>
<reference evidence="2" key="1">
    <citation type="journal article" date="2020" name="Nat. Ecol. Evol.">
        <title>Deeply conserved synteny resolves early events in vertebrate evolution.</title>
        <authorList>
            <person name="Simakov O."/>
            <person name="Marletaz F."/>
            <person name="Yue J.X."/>
            <person name="O'Connell B."/>
            <person name="Jenkins J."/>
            <person name="Brandt A."/>
            <person name="Calef R."/>
            <person name="Tung C.H."/>
            <person name="Huang T.K."/>
            <person name="Schmutz J."/>
            <person name="Satoh N."/>
            <person name="Yu J.K."/>
            <person name="Putnam N.H."/>
            <person name="Green R.E."/>
            <person name="Rokhsar D.S."/>
        </authorList>
    </citation>
    <scope>NUCLEOTIDE SEQUENCE [LARGE SCALE GENOMIC DNA]</scope>
    <source>
        <strain evidence="2">S238N-H82</strain>
    </source>
</reference>
<dbReference type="RefSeq" id="XP_035676161.1">
    <property type="nucleotide sequence ID" value="XM_035820268.1"/>
</dbReference>
<sequence length="301" mass="31396">MIGLMLVTTGVLQDLMTRSINVLLRSVAVSAQTVRPKTIACKTDMRSGSDVAAESETKPESRESLNGPGACAPTGEAPQTSVAGKSASPADVVGRPAPANLPRPSSSVPTPAPSADGRDGQGSADKSGARKKVTFAPSTDDLDAQPSADKSGAKKKVTFAPSTDGQDAQRQNNKSGARKKETFGGMKSGFLSGGTAGGTKLKAKEAQKVGKMRRGGRKSRESAKSREAAKSREKKKSYEKKAAEQARLEQEAAQRYEAYAMASMLTTWPNVRIGTGVSAAGYPLTPNLVFRAPVDAPEQTG</sequence>
<organism evidence="2 3">
    <name type="scientific">Branchiostoma floridae</name>
    <name type="common">Florida lancelet</name>
    <name type="synonym">Amphioxus</name>
    <dbReference type="NCBI Taxonomy" id="7739"/>
    <lineage>
        <taxon>Eukaryota</taxon>
        <taxon>Metazoa</taxon>
        <taxon>Chordata</taxon>
        <taxon>Cephalochordata</taxon>
        <taxon>Leptocardii</taxon>
        <taxon>Amphioxiformes</taxon>
        <taxon>Branchiostomatidae</taxon>
        <taxon>Branchiostoma</taxon>
    </lineage>
</organism>
<reference evidence="3" key="2">
    <citation type="submission" date="2025-08" db="UniProtKB">
        <authorList>
            <consortium name="RefSeq"/>
        </authorList>
    </citation>
    <scope>IDENTIFICATION</scope>
    <source>
        <strain evidence="3">S238N-H82</strain>
        <tissue evidence="3">Testes</tissue>
    </source>
</reference>
<gene>
    <name evidence="3" type="primary">LOC118415575</name>
</gene>
<feature type="compositionally biased region" description="Polar residues" evidence="1">
    <location>
        <begin position="160"/>
        <end position="175"/>
    </location>
</feature>
<dbReference type="AlphaFoldDB" id="A0A9J7MQQ0"/>
<evidence type="ECO:0000313" key="3">
    <source>
        <dbReference type="RefSeq" id="XP_035676161.1"/>
    </source>
</evidence>
<dbReference type="GeneID" id="118415575"/>
<name>A0A9J7MQQ0_BRAFL</name>
<dbReference type="Proteomes" id="UP000001554">
    <property type="component" value="Chromosome 5"/>
</dbReference>
<accession>A0A9J7MQQ0</accession>
<evidence type="ECO:0000256" key="1">
    <source>
        <dbReference type="SAM" id="MobiDB-lite"/>
    </source>
</evidence>
<feature type="region of interest" description="Disordered" evidence="1">
    <location>
        <begin position="41"/>
        <end position="246"/>
    </location>
</feature>
<evidence type="ECO:0000313" key="2">
    <source>
        <dbReference type="Proteomes" id="UP000001554"/>
    </source>
</evidence>